<feature type="signal peptide" evidence="1">
    <location>
        <begin position="1"/>
        <end position="28"/>
    </location>
</feature>
<evidence type="ECO:0000256" key="1">
    <source>
        <dbReference type="SAM" id="SignalP"/>
    </source>
</evidence>
<keyword evidence="1" id="KW-0732">Signal</keyword>
<feature type="chain" id="PRO_5047352359" description="Secreted protein" evidence="1">
    <location>
        <begin position="29"/>
        <end position="162"/>
    </location>
</feature>
<evidence type="ECO:0000313" key="2">
    <source>
        <dbReference type="EMBL" id="WIV54264.1"/>
    </source>
</evidence>
<dbReference type="Proteomes" id="UP001227101">
    <property type="component" value="Chromosome"/>
</dbReference>
<accession>A0ABY8XF69</accession>
<organism evidence="2 3">
    <name type="scientific">Amycolatopsis nalaikhensis</name>
    <dbReference type="NCBI Taxonomy" id="715472"/>
    <lineage>
        <taxon>Bacteria</taxon>
        <taxon>Bacillati</taxon>
        <taxon>Actinomycetota</taxon>
        <taxon>Actinomycetes</taxon>
        <taxon>Pseudonocardiales</taxon>
        <taxon>Pseudonocardiaceae</taxon>
        <taxon>Amycolatopsis</taxon>
    </lineage>
</organism>
<dbReference type="EMBL" id="CP127173">
    <property type="protein sequence ID" value="WIV54264.1"/>
    <property type="molecule type" value="Genomic_DNA"/>
</dbReference>
<name>A0ABY8XF69_9PSEU</name>
<gene>
    <name evidence="2" type="ORF">QP939_36135</name>
</gene>
<keyword evidence="3" id="KW-1185">Reference proteome</keyword>
<dbReference type="Gene3D" id="2.60.20.10">
    <property type="entry name" value="Crystallins"/>
    <property type="match status" value="1"/>
</dbReference>
<evidence type="ECO:0000313" key="3">
    <source>
        <dbReference type="Proteomes" id="UP001227101"/>
    </source>
</evidence>
<sequence>MVRNWTRTAATAAAATTVALLGAAPANAADTGNHCVLDTETGARQCFPDLQEALAHTSMAKIAARADGEVVQGTFFDGPDYTGDSLTITGPELCKKDGWVNWQFDLGDDWKNKITSVQPWGDCWIWLYPEPGLSGDRDGPFKENTGNVGSYMDNRTQSIGFS</sequence>
<proteinExistence type="predicted"/>
<dbReference type="RefSeq" id="WP_285450863.1">
    <property type="nucleotide sequence ID" value="NZ_CP127173.1"/>
</dbReference>
<reference evidence="2 3" key="1">
    <citation type="submission" date="2023-06" db="EMBL/GenBank/DDBJ databases">
        <authorList>
            <person name="Oyuntsetseg B."/>
            <person name="Kim S.B."/>
        </authorList>
    </citation>
    <scope>NUCLEOTIDE SEQUENCE [LARGE SCALE GENOMIC DNA]</scope>
    <source>
        <strain evidence="2 3">2-2</strain>
    </source>
</reference>
<protein>
    <recommendedName>
        <fullName evidence="4">Secreted protein</fullName>
    </recommendedName>
</protein>
<evidence type="ECO:0008006" key="4">
    <source>
        <dbReference type="Google" id="ProtNLM"/>
    </source>
</evidence>